<dbReference type="SMART" id="SM00587">
    <property type="entry name" value="CHK"/>
    <property type="match status" value="1"/>
</dbReference>
<dbReference type="Proteomes" id="UP001652621">
    <property type="component" value="Unplaced"/>
</dbReference>
<dbReference type="Pfam" id="PF02958">
    <property type="entry name" value="EcKL"/>
    <property type="match status" value="1"/>
</dbReference>
<dbReference type="SUPFAM" id="SSF56112">
    <property type="entry name" value="Protein kinase-like (PK-like)"/>
    <property type="match status" value="1"/>
</dbReference>
<evidence type="ECO:0000259" key="1">
    <source>
        <dbReference type="SMART" id="SM00587"/>
    </source>
</evidence>
<dbReference type="RefSeq" id="XP_058976770.1">
    <property type="nucleotide sequence ID" value="XM_059120787.1"/>
</dbReference>
<evidence type="ECO:0000313" key="2">
    <source>
        <dbReference type="Proteomes" id="UP001652621"/>
    </source>
</evidence>
<sequence length="443" mass="51170">MATAIELSPHEIEGLCQQYFGHQCVAEATSATTPNNLQLNVIRYHLKPISDSPSGFLGHHRYLVVDVQVGSKSEDGRDSIAFNRIRFFTKAAPVEIASRMDYLEEFGVFKKEIIVYRDVLPQLQEIFPGVAPKCYYADNNLLVFEELQQGGYRMGAGRDGLLDYEHLQCAVKTLATMHAASIVFEVNQGVKINQTFPPAIEENAYPSELDEKHVRYQNFANGVEVFGELIKQMPKYEKQLDYILSNLKTKMSVIFPLAQTSKEFCNVFSHGDLWANNVMFQYGKYGDSPIQCRFVDFQLARYAPPMLDLITLLTIPSSREFRSKYLTELLQEYYRFMGEFLKREQLNIEDYLSPQEFWKTFEEYRICGLIESCLFSHLTILPPELTQSLTATTDGFSDFFARKRVEICLKAFNTDEFYRQRLTDMLEDFVDNFILKKTEEGEK</sequence>
<dbReference type="PANTHER" id="PTHR11012:SF48">
    <property type="entry name" value="CHK KINASE-LIKE DOMAIN-CONTAINING PROTEIN-RELATED"/>
    <property type="match status" value="1"/>
</dbReference>
<reference evidence="3" key="1">
    <citation type="submission" date="2025-08" db="UniProtKB">
        <authorList>
            <consortium name="RefSeq"/>
        </authorList>
    </citation>
    <scope>IDENTIFICATION</scope>
    <source>
        <strain evidence="3">Aabys</strain>
        <tissue evidence="3">Whole body</tissue>
    </source>
</reference>
<organism evidence="2 3">
    <name type="scientific">Musca domestica</name>
    <name type="common">House fly</name>
    <dbReference type="NCBI Taxonomy" id="7370"/>
    <lineage>
        <taxon>Eukaryota</taxon>
        <taxon>Metazoa</taxon>
        <taxon>Ecdysozoa</taxon>
        <taxon>Arthropoda</taxon>
        <taxon>Hexapoda</taxon>
        <taxon>Insecta</taxon>
        <taxon>Pterygota</taxon>
        <taxon>Neoptera</taxon>
        <taxon>Endopterygota</taxon>
        <taxon>Diptera</taxon>
        <taxon>Brachycera</taxon>
        <taxon>Muscomorpha</taxon>
        <taxon>Muscoidea</taxon>
        <taxon>Muscidae</taxon>
        <taxon>Musca</taxon>
    </lineage>
</organism>
<protein>
    <submittedName>
        <fullName evidence="3">Uncharacterized protein LOC131801819</fullName>
    </submittedName>
</protein>
<dbReference type="GeneID" id="131801819"/>
<feature type="domain" description="CHK kinase-like" evidence="1">
    <location>
        <begin position="142"/>
        <end position="343"/>
    </location>
</feature>
<dbReference type="PANTHER" id="PTHR11012">
    <property type="entry name" value="PROTEIN KINASE-LIKE DOMAIN-CONTAINING"/>
    <property type="match status" value="1"/>
</dbReference>
<name>A0ABM3UTA9_MUSDO</name>
<proteinExistence type="predicted"/>
<dbReference type="InterPro" id="IPR004119">
    <property type="entry name" value="EcKL"/>
</dbReference>
<keyword evidence="2" id="KW-1185">Reference proteome</keyword>
<gene>
    <name evidence="3" type="primary">LOC131801819</name>
</gene>
<dbReference type="InterPro" id="IPR015897">
    <property type="entry name" value="CHK_kinase-like"/>
</dbReference>
<evidence type="ECO:0000313" key="3">
    <source>
        <dbReference type="RefSeq" id="XP_058976770.1"/>
    </source>
</evidence>
<dbReference type="Gene3D" id="3.90.1200.10">
    <property type="match status" value="1"/>
</dbReference>
<accession>A0ABM3UTA9</accession>
<dbReference type="InterPro" id="IPR011009">
    <property type="entry name" value="Kinase-like_dom_sf"/>
</dbReference>